<evidence type="ECO:0000313" key="2">
    <source>
        <dbReference type="EMBL" id="RED44465.1"/>
    </source>
</evidence>
<feature type="transmembrane region" description="Helical" evidence="1">
    <location>
        <begin position="15"/>
        <end position="33"/>
    </location>
</feature>
<feature type="transmembrane region" description="Helical" evidence="1">
    <location>
        <begin position="45"/>
        <end position="71"/>
    </location>
</feature>
<keyword evidence="3" id="KW-1185">Reference proteome</keyword>
<protein>
    <submittedName>
        <fullName evidence="2">Uncharacterized protein</fullName>
    </submittedName>
</protein>
<keyword evidence="1" id="KW-0472">Membrane</keyword>
<sequence>MLINRFIFRCFNIDYQYFLIETWVVFLYFIVRVSKLDLIIEEKLLLRIALVFSHFIKVFFSKHIVFNVFIFPSII</sequence>
<organism evidence="2 3">
    <name type="scientific">Winogradskyella eximia</name>
    <dbReference type="NCBI Taxonomy" id="262006"/>
    <lineage>
        <taxon>Bacteria</taxon>
        <taxon>Pseudomonadati</taxon>
        <taxon>Bacteroidota</taxon>
        <taxon>Flavobacteriia</taxon>
        <taxon>Flavobacteriales</taxon>
        <taxon>Flavobacteriaceae</taxon>
        <taxon>Winogradskyella</taxon>
    </lineage>
</organism>
<keyword evidence="1" id="KW-1133">Transmembrane helix</keyword>
<proteinExistence type="predicted"/>
<dbReference type="AlphaFoldDB" id="A0A3D9H4L7"/>
<accession>A0A3D9H4L7</accession>
<dbReference type="Proteomes" id="UP000256980">
    <property type="component" value="Unassembled WGS sequence"/>
</dbReference>
<evidence type="ECO:0000313" key="3">
    <source>
        <dbReference type="Proteomes" id="UP000256980"/>
    </source>
</evidence>
<reference evidence="2 3" key="1">
    <citation type="submission" date="2018-07" db="EMBL/GenBank/DDBJ databases">
        <title>Genomic Encyclopedia of Type Strains, Phase III (KMG-III): the genomes of soil and plant-associated and newly described type strains.</title>
        <authorList>
            <person name="Whitman W."/>
        </authorList>
    </citation>
    <scope>NUCLEOTIDE SEQUENCE [LARGE SCALE GENOMIC DNA]</scope>
    <source>
        <strain evidence="2 3">CECT 7946</strain>
    </source>
</reference>
<evidence type="ECO:0000256" key="1">
    <source>
        <dbReference type="SAM" id="Phobius"/>
    </source>
</evidence>
<comment type="caution">
    <text evidence="2">The sequence shown here is derived from an EMBL/GenBank/DDBJ whole genome shotgun (WGS) entry which is preliminary data.</text>
</comment>
<keyword evidence="1" id="KW-0812">Transmembrane</keyword>
<gene>
    <name evidence="2" type="ORF">DFQ10_103149</name>
</gene>
<name>A0A3D9H4L7_9FLAO</name>
<dbReference type="EMBL" id="QRDV01000003">
    <property type="protein sequence ID" value="RED44465.1"/>
    <property type="molecule type" value="Genomic_DNA"/>
</dbReference>